<gene>
    <name evidence="6" type="ORF">Pcinc_016125</name>
</gene>
<evidence type="ECO:0000256" key="4">
    <source>
        <dbReference type="SAM" id="MobiDB-lite"/>
    </source>
</evidence>
<proteinExistence type="inferred from homology"/>
<organism evidence="6 7">
    <name type="scientific">Petrolisthes cinctipes</name>
    <name type="common">Flat porcelain crab</name>
    <dbReference type="NCBI Taxonomy" id="88211"/>
    <lineage>
        <taxon>Eukaryota</taxon>
        <taxon>Metazoa</taxon>
        <taxon>Ecdysozoa</taxon>
        <taxon>Arthropoda</taxon>
        <taxon>Crustacea</taxon>
        <taxon>Multicrustacea</taxon>
        <taxon>Malacostraca</taxon>
        <taxon>Eumalacostraca</taxon>
        <taxon>Eucarida</taxon>
        <taxon>Decapoda</taxon>
        <taxon>Pleocyemata</taxon>
        <taxon>Anomura</taxon>
        <taxon>Galatheoidea</taxon>
        <taxon>Porcellanidae</taxon>
        <taxon>Petrolisthes</taxon>
    </lineage>
</organism>
<feature type="region of interest" description="Disordered" evidence="4">
    <location>
        <begin position="44"/>
        <end position="79"/>
    </location>
</feature>
<dbReference type="InterPro" id="IPR046328">
    <property type="entry name" value="ETS_fam"/>
</dbReference>
<protein>
    <recommendedName>
        <fullName evidence="5">ETS domain-containing protein</fullName>
    </recommendedName>
</protein>
<evidence type="ECO:0000256" key="2">
    <source>
        <dbReference type="ARBA" id="ARBA00023125"/>
    </source>
</evidence>
<dbReference type="GO" id="GO:0030154">
    <property type="term" value="P:cell differentiation"/>
    <property type="evidence" value="ECO:0007669"/>
    <property type="project" value="TreeGrafter"/>
</dbReference>
<dbReference type="PRINTS" id="PR00454">
    <property type="entry name" value="ETSDOMAIN"/>
</dbReference>
<evidence type="ECO:0000313" key="6">
    <source>
        <dbReference type="EMBL" id="KAK3879295.1"/>
    </source>
</evidence>
<dbReference type="InterPro" id="IPR000418">
    <property type="entry name" value="Ets_dom"/>
</dbReference>
<dbReference type="Pfam" id="PF00178">
    <property type="entry name" value="Ets"/>
    <property type="match status" value="1"/>
</dbReference>
<feature type="domain" description="ETS" evidence="5">
    <location>
        <begin position="167"/>
        <end position="249"/>
    </location>
</feature>
<dbReference type="Gene3D" id="1.10.10.10">
    <property type="entry name" value="Winged helix-like DNA-binding domain superfamily/Winged helix DNA-binding domain"/>
    <property type="match status" value="1"/>
</dbReference>
<dbReference type="PANTHER" id="PTHR11849:SF190">
    <property type="entry name" value="ETS-DOMAIN PROTEIN"/>
    <property type="match status" value="1"/>
</dbReference>
<accession>A0AAE1KRB7</accession>
<evidence type="ECO:0000256" key="1">
    <source>
        <dbReference type="ARBA" id="ARBA00005562"/>
    </source>
</evidence>
<dbReference type="AlphaFoldDB" id="A0AAE1KRB7"/>
<dbReference type="InterPro" id="IPR036388">
    <property type="entry name" value="WH-like_DNA-bd_sf"/>
</dbReference>
<dbReference type="SMART" id="SM00413">
    <property type="entry name" value="ETS"/>
    <property type="match status" value="1"/>
</dbReference>
<keyword evidence="2 3" id="KW-0238">DNA-binding</keyword>
<sequence>MVDEYSDIESSLTFEESQELTGGDNIASLCHTYLSTQEEGMSGFSGITYNTDTTTTSPSSDSQDRGGQVRPNPTMCDHQSPTYYGLPQCHHESQLKQVKKDQPGSKCLSSCTSSASMPEKDTVNLGAVSVKDLDRYLPEEETGPISEHLHEVDLQKIRLESLEERGPKSWEFLMRLLMDPKTNPSLVKWEDEEDGTFRLMQPSMLAKLWGARSDKQYLSYVNFARGIRYHYNSGALQPVSERQLVYRCGPPALQYLEELKKQKELREKKE</sequence>
<evidence type="ECO:0000313" key="7">
    <source>
        <dbReference type="Proteomes" id="UP001286313"/>
    </source>
</evidence>
<feature type="compositionally biased region" description="Low complexity" evidence="4">
    <location>
        <begin position="51"/>
        <end position="61"/>
    </location>
</feature>
<dbReference type="GO" id="GO:0005634">
    <property type="term" value="C:nucleus"/>
    <property type="evidence" value="ECO:0007669"/>
    <property type="project" value="UniProtKB-SubCell"/>
</dbReference>
<dbReference type="InterPro" id="IPR036390">
    <property type="entry name" value="WH_DNA-bd_sf"/>
</dbReference>
<reference evidence="6" key="1">
    <citation type="submission" date="2023-10" db="EMBL/GenBank/DDBJ databases">
        <title>Genome assemblies of two species of porcelain crab, Petrolisthes cinctipes and Petrolisthes manimaculis (Anomura: Porcellanidae).</title>
        <authorList>
            <person name="Angst P."/>
        </authorList>
    </citation>
    <scope>NUCLEOTIDE SEQUENCE</scope>
    <source>
        <strain evidence="6">PB745_01</strain>
        <tissue evidence="6">Gill</tissue>
    </source>
</reference>
<comment type="subcellular location">
    <subcellularLocation>
        <location evidence="3">Nucleus</location>
    </subcellularLocation>
</comment>
<dbReference type="Proteomes" id="UP001286313">
    <property type="component" value="Unassembled WGS sequence"/>
</dbReference>
<comment type="caution">
    <text evidence="6">The sequence shown here is derived from an EMBL/GenBank/DDBJ whole genome shotgun (WGS) entry which is preliminary data.</text>
</comment>
<dbReference type="PANTHER" id="PTHR11849">
    <property type="entry name" value="ETS"/>
    <property type="match status" value="1"/>
</dbReference>
<evidence type="ECO:0000259" key="5">
    <source>
        <dbReference type="PROSITE" id="PS50061"/>
    </source>
</evidence>
<dbReference type="GO" id="GO:0043565">
    <property type="term" value="F:sequence-specific DNA binding"/>
    <property type="evidence" value="ECO:0007669"/>
    <property type="project" value="InterPro"/>
</dbReference>
<feature type="region of interest" description="Disordered" evidence="4">
    <location>
        <begin position="1"/>
        <end position="20"/>
    </location>
</feature>
<dbReference type="GO" id="GO:0000981">
    <property type="term" value="F:DNA-binding transcription factor activity, RNA polymerase II-specific"/>
    <property type="evidence" value="ECO:0007669"/>
    <property type="project" value="TreeGrafter"/>
</dbReference>
<dbReference type="SUPFAM" id="SSF46785">
    <property type="entry name" value="Winged helix' DNA-binding domain"/>
    <property type="match status" value="1"/>
</dbReference>
<name>A0AAE1KRB7_PETCI</name>
<keyword evidence="3" id="KW-0539">Nucleus</keyword>
<comment type="similarity">
    <text evidence="1 3">Belongs to the ETS family.</text>
</comment>
<dbReference type="PROSITE" id="PS50061">
    <property type="entry name" value="ETS_DOMAIN_3"/>
    <property type="match status" value="1"/>
</dbReference>
<dbReference type="EMBL" id="JAWQEG010001465">
    <property type="protein sequence ID" value="KAK3879295.1"/>
    <property type="molecule type" value="Genomic_DNA"/>
</dbReference>
<evidence type="ECO:0000256" key="3">
    <source>
        <dbReference type="RuleBase" id="RU004019"/>
    </source>
</evidence>
<keyword evidence="7" id="KW-1185">Reference proteome</keyword>